<dbReference type="OrthoDB" id="5826810at2759"/>
<dbReference type="SUPFAM" id="SSF53300">
    <property type="entry name" value="vWA-like"/>
    <property type="match status" value="1"/>
</dbReference>
<dbReference type="EMBL" id="JABEBT010000004">
    <property type="protein sequence ID" value="KAF7639667.1"/>
    <property type="molecule type" value="Genomic_DNA"/>
</dbReference>
<sequence>INLINQKRIKYYGLIAFNHSSFILNSLESSNIEKVINSINLLKPRGEHLEISLNKALITATKLFNENLNNSKNIIILVHNGENIDLINENNETIIKLINKSISLFIIAGEIFNEKIILNYTNNDYNYILTGPKNENNFFLTIEKVKLIKLN</sequence>
<comment type="caution">
    <text evidence="1">The sequence shown here is derived from an EMBL/GenBank/DDBJ whole genome shotgun (WGS) entry which is preliminary data.</text>
</comment>
<protein>
    <submittedName>
        <fullName evidence="1">VWFA domain-containing protein</fullName>
    </submittedName>
</protein>
<dbReference type="InterPro" id="IPR036465">
    <property type="entry name" value="vWFA_dom_sf"/>
</dbReference>
<feature type="non-terminal residue" evidence="1">
    <location>
        <position position="151"/>
    </location>
</feature>
<dbReference type="Gene3D" id="3.40.50.410">
    <property type="entry name" value="von Willebrand factor, type A domain"/>
    <property type="match status" value="1"/>
</dbReference>
<dbReference type="AlphaFoldDB" id="A0A8T0A1F8"/>
<evidence type="ECO:0000313" key="1">
    <source>
        <dbReference type="EMBL" id="KAF7639667.1"/>
    </source>
</evidence>
<reference evidence="1" key="1">
    <citation type="journal article" date="2020" name="Ecol. Evol.">
        <title>Genome structure and content of the rice root-knot nematode (Meloidogyne graminicola).</title>
        <authorList>
            <person name="Phan N.T."/>
            <person name="Danchin E.G.J."/>
            <person name="Klopp C."/>
            <person name="Perfus-Barbeoch L."/>
            <person name="Kozlowski D.K."/>
            <person name="Koutsovoulos G.D."/>
            <person name="Lopez-Roques C."/>
            <person name="Bouchez O."/>
            <person name="Zahm M."/>
            <person name="Besnard G."/>
            <person name="Bellafiore S."/>
        </authorList>
    </citation>
    <scope>NUCLEOTIDE SEQUENCE</scope>
    <source>
        <strain evidence="1">VN-18</strain>
    </source>
</reference>
<name>A0A8T0A1F8_9BILA</name>
<keyword evidence="2" id="KW-1185">Reference proteome</keyword>
<proteinExistence type="predicted"/>
<gene>
    <name evidence="1" type="ORF">Mgra_00000993</name>
</gene>
<dbReference type="Proteomes" id="UP000605970">
    <property type="component" value="Unassembled WGS sequence"/>
</dbReference>
<accession>A0A8T0A1F8</accession>
<organism evidence="1 2">
    <name type="scientific">Meloidogyne graminicola</name>
    <dbReference type="NCBI Taxonomy" id="189291"/>
    <lineage>
        <taxon>Eukaryota</taxon>
        <taxon>Metazoa</taxon>
        <taxon>Ecdysozoa</taxon>
        <taxon>Nematoda</taxon>
        <taxon>Chromadorea</taxon>
        <taxon>Rhabditida</taxon>
        <taxon>Tylenchina</taxon>
        <taxon>Tylenchomorpha</taxon>
        <taxon>Tylenchoidea</taxon>
        <taxon>Meloidogynidae</taxon>
        <taxon>Meloidogyninae</taxon>
        <taxon>Meloidogyne</taxon>
    </lineage>
</organism>
<evidence type="ECO:0000313" key="2">
    <source>
        <dbReference type="Proteomes" id="UP000605970"/>
    </source>
</evidence>